<proteinExistence type="predicted"/>
<name>A0A2A9F8E7_9PSEU</name>
<dbReference type="EMBL" id="PDJK01000002">
    <property type="protein sequence ID" value="PFG47438.1"/>
    <property type="molecule type" value="Genomic_DNA"/>
</dbReference>
<dbReference type="Proteomes" id="UP000243542">
    <property type="component" value="Unassembled WGS sequence"/>
</dbReference>
<comment type="caution">
    <text evidence="1">The sequence shown here is derived from an EMBL/GenBank/DDBJ whole genome shotgun (WGS) entry which is preliminary data.</text>
</comment>
<keyword evidence="2" id="KW-1185">Reference proteome</keyword>
<evidence type="ECO:0000313" key="1">
    <source>
        <dbReference type="EMBL" id="PFG47438.1"/>
    </source>
</evidence>
<gene>
    <name evidence="1" type="ORF">ATK36_2481</name>
</gene>
<sequence>MVARSAPQGEYSDVSRSLATDFVIHAGTSADVPARPGATVIRAGCVLGGDCGAGPVPGVRAYWSFRLVRRVIHRLSGAGDNSDPPVFTCW</sequence>
<evidence type="ECO:0000313" key="2">
    <source>
        <dbReference type="Proteomes" id="UP000243542"/>
    </source>
</evidence>
<organism evidence="1 2">
    <name type="scientific">Amycolatopsis sulphurea</name>
    <dbReference type="NCBI Taxonomy" id="76022"/>
    <lineage>
        <taxon>Bacteria</taxon>
        <taxon>Bacillati</taxon>
        <taxon>Actinomycetota</taxon>
        <taxon>Actinomycetes</taxon>
        <taxon>Pseudonocardiales</taxon>
        <taxon>Pseudonocardiaceae</taxon>
        <taxon>Amycolatopsis</taxon>
    </lineage>
</organism>
<dbReference type="AlphaFoldDB" id="A0A2A9F8E7"/>
<accession>A0A2A9F8E7</accession>
<reference evidence="1 2" key="1">
    <citation type="submission" date="2017-10" db="EMBL/GenBank/DDBJ databases">
        <title>Sequencing the genomes of 1000 actinobacteria strains.</title>
        <authorList>
            <person name="Klenk H.-P."/>
        </authorList>
    </citation>
    <scope>NUCLEOTIDE SEQUENCE [LARGE SCALE GENOMIC DNA]</scope>
    <source>
        <strain evidence="1 2">DSM 46092</strain>
    </source>
</reference>
<protein>
    <submittedName>
        <fullName evidence="1">Uncharacterized protein</fullName>
    </submittedName>
</protein>